<dbReference type="Pfam" id="PF01070">
    <property type="entry name" value="FMN_dh"/>
    <property type="match status" value="2"/>
</dbReference>
<feature type="domain" description="FMN-dependent dehydrogenase" evidence="12">
    <location>
        <begin position="176"/>
        <end position="328"/>
    </location>
</feature>
<evidence type="ECO:0000313" key="13">
    <source>
        <dbReference type="EMBL" id="AKK19670.1"/>
    </source>
</evidence>
<feature type="binding site" evidence="11">
    <location>
        <position position="160"/>
    </location>
    <ligand>
        <name>Mg(2+)</name>
        <dbReference type="ChEBI" id="CHEBI:18420"/>
    </ligand>
</feature>
<protein>
    <recommendedName>
        <fullName evidence="11">Isopentenyl-diphosphate delta-isomerase</fullName>
        <shortName evidence="11">IPP isomerase</shortName>
        <ecNumber evidence="11">5.3.3.2</ecNumber>
    </recommendedName>
    <alternativeName>
        <fullName evidence="11">Isopentenyl diphosphate:dimethylallyl diphosphate isomerase</fullName>
    </alternativeName>
    <alternativeName>
        <fullName evidence="11">Isopentenyl pyrophosphate isomerase</fullName>
    </alternativeName>
    <alternativeName>
        <fullName evidence="11">Type 2 isopentenyl diphosphate isomerase</fullName>
        <shortName evidence="11">IDI-2</shortName>
    </alternativeName>
</protein>
<comment type="subunit">
    <text evidence="10 11">Homooctamer. Dimer of tetramers.</text>
</comment>
<dbReference type="PIRSF" id="PIRSF003314">
    <property type="entry name" value="IPP_isomerase"/>
    <property type="match status" value="1"/>
</dbReference>
<dbReference type="STRING" id="1277257.G293_00030"/>
<feature type="binding site" evidence="11">
    <location>
        <begin position="65"/>
        <end position="67"/>
    </location>
    <ligand>
        <name>FMN</name>
        <dbReference type="ChEBI" id="CHEBI:58210"/>
    </ligand>
</feature>
<evidence type="ECO:0000256" key="5">
    <source>
        <dbReference type="ARBA" id="ARBA00022723"/>
    </source>
</evidence>
<dbReference type="SUPFAM" id="SSF51395">
    <property type="entry name" value="FMN-linked oxidoreductases"/>
    <property type="match status" value="1"/>
</dbReference>
<dbReference type="EC" id="5.3.3.2" evidence="11"/>
<dbReference type="GO" id="GO:0010181">
    <property type="term" value="F:FMN binding"/>
    <property type="evidence" value="ECO:0007669"/>
    <property type="project" value="UniProtKB-UniRule"/>
</dbReference>
<comment type="cofactor">
    <cofactor evidence="1 11">
        <name>FMN</name>
        <dbReference type="ChEBI" id="CHEBI:58210"/>
    </cofactor>
</comment>
<evidence type="ECO:0000313" key="14">
    <source>
        <dbReference type="Proteomes" id="UP000035503"/>
    </source>
</evidence>
<comment type="function">
    <text evidence="11">Involved in the biosynthesis of isoprenoids. Catalyzes the 1,3-allylic rearrangement of the homoallylic substrate isopentenyl (IPP) to its allylic isomer, dimethylallyl diphosphate (DMAPP).</text>
</comment>
<comment type="similarity">
    <text evidence="11">Belongs to the IPP isomerase type 2 family.</text>
</comment>
<dbReference type="GO" id="GO:0005737">
    <property type="term" value="C:cytoplasm"/>
    <property type="evidence" value="ECO:0007669"/>
    <property type="project" value="UniProtKB-SubCell"/>
</dbReference>
<keyword evidence="8 11" id="KW-0414">Isoprene biosynthesis</keyword>
<feature type="binding site" evidence="11">
    <location>
        <begin position="267"/>
        <end position="269"/>
    </location>
    <ligand>
        <name>FMN</name>
        <dbReference type="ChEBI" id="CHEBI:58210"/>
    </ligand>
</feature>
<dbReference type="PANTHER" id="PTHR43665">
    <property type="entry name" value="ISOPENTENYL-DIPHOSPHATE DELTA-ISOMERASE"/>
    <property type="match status" value="1"/>
</dbReference>
<dbReference type="KEGG" id="lau:G293_00030"/>
<name>A0A0G3I369_LIBAF</name>
<keyword evidence="14" id="KW-1185">Reference proteome</keyword>
<evidence type="ECO:0000256" key="9">
    <source>
        <dbReference type="ARBA" id="ARBA00023235"/>
    </source>
</evidence>
<sequence>MQMLNDRKIDHINIVCNDSEVDRKKNFFDDWHLIHRALPEISLDEVDPSVTFLGKKLSFPLLISSMTGGNHKMIEHINRNLAIAAEKTQVAMAVGSQRVMFTDHEAIKSFSLRQYAPNTVLISNLGAVQLNYDFGISEARQAVNVLQADGLFLHLNPLQEAIQPNGNTNFANISSKIYMLSSKIDVPIILKEVGCGLSPMDIELGLKSGIRYFDLAGRGGTSWSRIESHRDPSDTGIVFQDWGIPTPIALEMARPYCNKAQFIASGGLRNGLDILKSMILGASLGGLAAPFLKPAMDSSEAVVSLIESLRREFIISMFLIGIKRVKELYLNTDLIRRQ</sequence>
<dbReference type="Gene3D" id="3.20.20.70">
    <property type="entry name" value="Aldolase class I"/>
    <property type="match status" value="1"/>
</dbReference>
<keyword evidence="6 11" id="KW-0460">Magnesium</keyword>
<evidence type="ECO:0000256" key="1">
    <source>
        <dbReference type="ARBA" id="ARBA00001917"/>
    </source>
</evidence>
<feature type="binding site" evidence="11">
    <location>
        <position position="124"/>
    </location>
    <ligand>
        <name>FMN</name>
        <dbReference type="ChEBI" id="CHEBI:58210"/>
    </ligand>
</feature>
<dbReference type="CDD" id="cd02811">
    <property type="entry name" value="IDI-2_FMN"/>
    <property type="match status" value="1"/>
</dbReference>
<dbReference type="AlphaFoldDB" id="A0A0G3I369"/>
<feature type="binding site" evidence="11">
    <location>
        <begin position="7"/>
        <end position="8"/>
    </location>
    <ligand>
        <name>substrate</name>
    </ligand>
</feature>
<feature type="binding site" evidence="11">
    <location>
        <position position="221"/>
    </location>
    <ligand>
        <name>FMN</name>
        <dbReference type="ChEBI" id="CHEBI:58210"/>
    </ligand>
</feature>
<dbReference type="InterPro" id="IPR011179">
    <property type="entry name" value="IPdP_isomerase"/>
</dbReference>
<evidence type="ECO:0000256" key="11">
    <source>
        <dbReference type="HAMAP-Rule" id="MF_00354"/>
    </source>
</evidence>
<comment type="cofactor">
    <cofactor evidence="11">
        <name>NADPH</name>
        <dbReference type="ChEBI" id="CHEBI:57783"/>
    </cofactor>
</comment>
<dbReference type="GO" id="GO:0016491">
    <property type="term" value="F:oxidoreductase activity"/>
    <property type="evidence" value="ECO:0007669"/>
    <property type="project" value="InterPro"/>
</dbReference>
<comment type="cofactor">
    <cofactor evidence="11">
        <name>Mg(2+)</name>
        <dbReference type="ChEBI" id="CHEBI:18420"/>
    </cofactor>
</comment>
<evidence type="ECO:0000256" key="2">
    <source>
        <dbReference type="ARBA" id="ARBA00022490"/>
    </source>
</evidence>
<feature type="binding site" evidence="11">
    <location>
        <position position="191"/>
    </location>
    <ligand>
        <name>FMN</name>
        <dbReference type="ChEBI" id="CHEBI:58210"/>
    </ligand>
</feature>
<feature type="binding site" evidence="11">
    <location>
        <position position="96"/>
    </location>
    <ligand>
        <name>FMN</name>
        <dbReference type="ChEBI" id="CHEBI:58210"/>
    </ligand>
</feature>
<evidence type="ECO:0000256" key="10">
    <source>
        <dbReference type="ARBA" id="ARBA00025810"/>
    </source>
</evidence>
<feature type="binding site" evidence="11">
    <location>
        <position position="64"/>
    </location>
    <ligand>
        <name>FMN</name>
        <dbReference type="ChEBI" id="CHEBI:58210"/>
    </ligand>
</feature>
<evidence type="ECO:0000256" key="8">
    <source>
        <dbReference type="ARBA" id="ARBA00023229"/>
    </source>
</evidence>
<evidence type="ECO:0000256" key="7">
    <source>
        <dbReference type="ARBA" id="ARBA00022857"/>
    </source>
</evidence>
<keyword evidence="4 11" id="KW-0288">FMN</keyword>
<evidence type="ECO:0000256" key="6">
    <source>
        <dbReference type="ARBA" id="ARBA00022842"/>
    </source>
</evidence>
<keyword evidence="5 11" id="KW-0479">Metal-binding</keyword>
<dbReference type="GO" id="GO:0008299">
    <property type="term" value="P:isoprenoid biosynthetic process"/>
    <property type="evidence" value="ECO:0007669"/>
    <property type="project" value="UniProtKB-UniRule"/>
</dbReference>
<dbReference type="PANTHER" id="PTHR43665:SF1">
    <property type="entry name" value="ISOPENTENYL-DIPHOSPHATE DELTA-ISOMERASE"/>
    <property type="match status" value="1"/>
</dbReference>
<dbReference type="NCBIfam" id="TIGR02151">
    <property type="entry name" value="IPP_isom_2"/>
    <property type="match status" value="1"/>
</dbReference>
<dbReference type="InterPro" id="IPR013785">
    <property type="entry name" value="Aldolase_TIM"/>
</dbReference>
<dbReference type="GO" id="GO:0070402">
    <property type="term" value="F:NADPH binding"/>
    <property type="evidence" value="ECO:0007669"/>
    <property type="project" value="UniProtKB-UniRule"/>
</dbReference>
<feature type="domain" description="FMN-dependent dehydrogenase" evidence="12">
    <location>
        <begin position="19"/>
        <end position="97"/>
    </location>
</feature>
<evidence type="ECO:0000259" key="12">
    <source>
        <dbReference type="Pfam" id="PF01070"/>
    </source>
</evidence>
<dbReference type="HAMAP" id="MF_00354">
    <property type="entry name" value="Idi_2"/>
    <property type="match status" value="1"/>
</dbReference>
<organism evidence="13 14">
    <name type="scientific">Candidatus Liberibacter africanus PTSAPSY</name>
    <dbReference type="NCBI Taxonomy" id="1277257"/>
    <lineage>
        <taxon>Bacteria</taxon>
        <taxon>Pseudomonadati</taxon>
        <taxon>Pseudomonadota</taxon>
        <taxon>Alphaproteobacteria</taxon>
        <taxon>Hyphomicrobiales</taxon>
        <taxon>Rhizobiaceae</taxon>
        <taxon>Liberibacter</taxon>
    </lineage>
</organism>
<evidence type="ECO:0000256" key="3">
    <source>
        <dbReference type="ARBA" id="ARBA00022630"/>
    </source>
</evidence>
<dbReference type="GO" id="GO:0004452">
    <property type="term" value="F:isopentenyl-diphosphate delta-isomerase activity"/>
    <property type="evidence" value="ECO:0007669"/>
    <property type="project" value="UniProtKB-UniRule"/>
</dbReference>
<dbReference type="GO" id="GO:0000287">
    <property type="term" value="F:magnesium ion binding"/>
    <property type="evidence" value="ECO:0007669"/>
    <property type="project" value="UniProtKB-UniRule"/>
</dbReference>
<keyword evidence="3 11" id="KW-0285">Flavoprotein</keyword>
<gene>
    <name evidence="11" type="primary">fni</name>
    <name evidence="13" type="ORF">G293_00030</name>
</gene>
<evidence type="ECO:0000256" key="4">
    <source>
        <dbReference type="ARBA" id="ARBA00022643"/>
    </source>
</evidence>
<keyword evidence="7 11" id="KW-0521">NADP</keyword>
<reference evidence="13 14" key="1">
    <citation type="journal article" date="2015" name="Genome Announc.">
        <title>Complete Genome Sequence of 'Candidatus Liberibacter africanus,' a Bacterium Associated with Citrus Huanglongbing.</title>
        <authorList>
            <person name="Lin H."/>
            <person name="Pietersen G."/>
            <person name="Han C."/>
            <person name="Read D.A."/>
            <person name="Lou B."/>
            <person name="Gupta G."/>
            <person name="Civerolo E.L."/>
        </authorList>
    </citation>
    <scope>NUCLEOTIDE SEQUENCE [LARGE SCALE GENOMIC DNA]</scope>
    <source>
        <strain evidence="13 14">PTSAPSY</strain>
    </source>
</reference>
<feature type="binding site" evidence="11">
    <location>
        <begin position="288"/>
        <end position="289"/>
    </location>
    <ligand>
        <name>FMN</name>
        <dbReference type="ChEBI" id="CHEBI:58210"/>
    </ligand>
</feature>
<proteinExistence type="inferred from homology"/>
<dbReference type="EMBL" id="CP004021">
    <property type="protein sequence ID" value="AKK19670.1"/>
    <property type="molecule type" value="Genomic_DNA"/>
</dbReference>
<feature type="binding site" evidence="11">
    <location>
        <position position="159"/>
    </location>
    <ligand>
        <name>substrate</name>
    </ligand>
</feature>
<comment type="subcellular location">
    <subcellularLocation>
        <location evidence="11">Cytoplasm</location>
    </subcellularLocation>
</comment>
<accession>A0A0G3I369</accession>
<keyword evidence="2 11" id="KW-0963">Cytoplasm</keyword>
<dbReference type="PATRIC" id="fig|1277257.4.peg.6"/>
<dbReference type="InterPro" id="IPR000262">
    <property type="entry name" value="FMN-dep_DH"/>
</dbReference>
<dbReference type="Proteomes" id="UP000035503">
    <property type="component" value="Chromosome"/>
</dbReference>
<feature type="binding site" evidence="11">
    <location>
        <begin position="96"/>
        <end position="98"/>
    </location>
    <ligand>
        <name>substrate</name>
    </ligand>
</feature>
<keyword evidence="9 11" id="KW-0413">Isomerase</keyword>
<comment type="caution">
    <text evidence="11">Lacks conserved residue(s) required for the propagation of feature annotation.</text>
</comment>
<comment type="catalytic activity">
    <reaction evidence="11">
        <text>isopentenyl diphosphate = dimethylallyl diphosphate</text>
        <dbReference type="Rhea" id="RHEA:23284"/>
        <dbReference type="ChEBI" id="CHEBI:57623"/>
        <dbReference type="ChEBI" id="CHEBI:128769"/>
        <dbReference type="EC" id="5.3.3.2"/>
    </reaction>
</comment>